<evidence type="ECO:0000256" key="15">
    <source>
        <dbReference type="PROSITE-ProRule" id="PRU10141"/>
    </source>
</evidence>
<dbReference type="Gene3D" id="1.20.58.80">
    <property type="entry name" value="Phosphotransferase system, lactose/cellobiose-type IIA subunit"/>
    <property type="match status" value="2"/>
</dbReference>
<reference evidence="19" key="1">
    <citation type="submission" date="2021-05" db="EMBL/GenBank/DDBJ databases">
        <authorList>
            <person name="Alioto T."/>
            <person name="Alioto T."/>
            <person name="Gomez Garrido J."/>
        </authorList>
    </citation>
    <scope>NUCLEOTIDE SEQUENCE</scope>
</reference>
<comment type="catalytic activity">
    <reaction evidence="14">
        <text>L-seryl-[protein] + ATP = O-phospho-L-seryl-[protein] + ADP + H(+)</text>
        <dbReference type="Rhea" id="RHEA:17989"/>
        <dbReference type="Rhea" id="RHEA-COMP:9863"/>
        <dbReference type="Rhea" id="RHEA-COMP:11604"/>
        <dbReference type="ChEBI" id="CHEBI:15378"/>
        <dbReference type="ChEBI" id="CHEBI:29999"/>
        <dbReference type="ChEBI" id="CHEBI:30616"/>
        <dbReference type="ChEBI" id="CHEBI:83421"/>
        <dbReference type="ChEBI" id="CHEBI:456216"/>
        <dbReference type="EC" id="2.7.11.1"/>
    </reaction>
</comment>
<dbReference type="InterPro" id="IPR000719">
    <property type="entry name" value="Prot_kinase_dom"/>
</dbReference>
<dbReference type="GO" id="GO:0042594">
    <property type="term" value="P:response to starvation"/>
    <property type="evidence" value="ECO:0007669"/>
    <property type="project" value="TreeGrafter"/>
</dbReference>
<evidence type="ECO:0000256" key="6">
    <source>
        <dbReference type="ARBA" id="ARBA00022679"/>
    </source>
</evidence>
<protein>
    <recommendedName>
        <fullName evidence="3">Serine/threonine-protein kinase ULK3</fullName>
        <ecNumber evidence="2">2.7.11.1</ecNumber>
    </recommendedName>
    <alternativeName>
        <fullName evidence="12">Unc-51-like kinase 3</fullName>
    </alternativeName>
</protein>
<dbReference type="SMART" id="SM00745">
    <property type="entry name" value="MIT"/>
    <property type="match status" value="1"/>
</dbReference>
<dbReference type="Gene3D" id="1.10.510.10">
    <property type="entry name" value="Transferase(Phosphotransferase) domain 1"/>
    <property type="match status" value="1"/>
</dbReference>
<dbReference type="EMBL" id="HBUF01333789">
    <property type="protein sequence ID" value="CAG6697540.1"/>
    <property type="molecule type" value="Transcribed_RNA"/>
</dbReference>
<dbReference type="GO" id="GO:0005524">
    <property type="term" value="F:ATP binding"/>
    <property type="evidence" value="ECO:0007669"/>
    <property type="project" value="UniProtKB-UniRule"/>
</dbReference>
<dbReference type="EMBL" id="HBUF01333790">
    <property type="protein sequence ID" value="CAG6697542.1"/>
    <property type="molecule type" value="Transcribed_RNA"/>
</dbReference>
<dbReference type="Pfam" id="PF00069">
    <property type="entry name" value="Pkinase"/>
    <property type="match status" value="1"/>
</dbReference>
<evidence type="ECO:0000256" key="2">
    <source>
        <dbReference type="ARBA" id="ARBA00012513"/>
    </source>
</evidence>
<dbReference type="GO" id="GO:0000045">
    <property type="term" value="P:autophagosome assembly"/>
    <property type="evidence" value="ECO:0007669"/>
    <property type="project" value="TreeGrafter"/>
</dbReference>
<comment type="subcellular location">
    <subcellularLocation>
        <location evidence="1">Cytoplasm</location>
    </subcellularLocation>
</comment>
<evidence type="ECO:0000256" key="8">
    <source>
        <dbReference type="ARBA" id="ARBA00022741"/>
    </source>
</evidence>
<dbReference type="GO" id="GO:0005829">
    <property type="term" value="C:cytosol"/>
    <property type="evidence" value="ECO:0007669"/>
    <property type="project" value="TreeGrafter"/>
</dbReference>
<keyword evidence="7" id="KW-0677">Repeat</keyword>
<dbReference type="PROSITE" id="PS00107">
    <property type="entry name" value="PROTEIN_KINASE_ATP"/>
    <property type="match status" value="1"/>
</dbReference>
<dbReference type="InterPro" id="IPR036181">
    <property type="entry name" value="MIT_dom_sf"/>
</dbReference>
<feature type="region of interest" description="Disordered" evidence="17">
    <location>
        <begin position="352"/>
        <end position="377"/>
    </location>
</feature>
<dbReference type="Gene3D" id="3.30.200.20">
    <property type="entry name" value="Phosphorylase Kinase, domain 1"/>
    <property type="match status" value="1"/>
</dbReference>
<dbReference type="AlphaFoldDB" id="A0A8D9A9N3"/>
<evidence type="ECO:0000256" key="10">
    <source>
        <dbReference type="ARBA" id="ARBA00022840"/>
    </source>
</evidence>
<dbReference type="InterPro" id="IPR007330">
    <property type="entry name" value="MIT_dom"/>
</dbReference>
<dbReference type="InterPro" id="IPR008271">
    <property type="entry name" value="Ser/Thr_kinase_AS"/>
</dbReference>
<dbReference type="EMBL" id="HBUF01333791">
    <property type="protein sequence ID" value="CAG6697544.1"/>
    <property type="molecule type" value="Transcribed_RNA"/>
</dbReference>
<comment type="similarity">
    <text evidence="16">Belongs to the protein kinase superfamily.</text>
</comment>
<comment type="catalytic activity">
    <reaction evidence="13">
        <text>L-threonyl-[protein] + ATP = O-phospho-L-threonyl-[protein] + ADP + H(+)</text>
        <dbReference type="Rhea" id="RHEA:46608"/>
        <dbReference type="Rhea" id="RHEA-COMP:11060"/>
        <dbReference type="Rhea" id="RHEA-COMP:11605"/>
        <dbReference type="ChEBI" id="CHEBI:15378"/>
        <dbReference type="ChEBI" id="CHEBI:30013"/>
        <dbReference type="ChEBI" id="CHEBI:30616"/>
        <dbReference type="ChEBI" id="CHEBI:61977"/>
        <dbReference type="ChEBI" id="CHEBI:456216"/>
        <dbReference type="EC" id="2.7.11.1"/>
    </reaction>
</comment>
<proteinExistence type="inferred from homology"/>
<evidence type="ECO:0000256" key="3">
    <source>
        <dbReference type="ARBA" id="ARBA00021644"/>
    </source>
</evidence>
<dbReference type="GO" id="GO:0005776">
    <property type="term" value="C:autophagosome"/>
    <property type="evidence" value="ECO:0007669"/>
    <property type="project" value="TreeGrafter"/>
</dbReference>
<organism evidence="19">
    <name type="scientific">Cacopsylla melanoneura</name>
    <dbReference type="NCBI Taxonomy" id="428564"/>
    <lineage>
        <taxon>Eukaryota</taxon>
        <taxon>Metazoa</taxon>
        <taxon>Ecdysozoa</taxon>
        <taxon>Arthropoda</taxon>
        <taxon>Hexapoda</taxon>
        <taxon>Insecta</taxon>
        <taxon>Pterygota</taxon>
        <taxon>Neoptera</taxon>
        <taxon>Paraneoptera</taxon>
        <taxon>Hemiptera</taxon>
        <taxon>Sternorrhyncha</taxon>
        <taxon>Psylloidea</taxon>
        <taxon>Psyllidae</taxon>
        <taxon>Psyllinae</taxon>
        <taxon>Cacopsylla</taxon>
    </lineage>
</organism>
<dbReference type="GO" id="GO:0010506">
    <property type="term" value="P:regulation of autophagy"/>
    <property type="evidence" value="ECO:0007669"/>
    <property type="project" value="InterPro"/>
</dbReference>
<keyword evidence="10 15" id="KW-0067">ATP-binding</keyword>
<dbReference type="PROSITE" id="PS00108">
    <property type="entry name" value="PROTEIN_KINASE_ST"/>
    <property type="match status" value="1"/>
</dbReference>
<dbReference type="PROSITE" id="PS50011">
    <property type="entry name" value="PROTEIN_KINASE_DOM"/>
    <property type="match status" value="1"/>
</dbReference>
<keyword evidence="5 16" id="KW-0723">Serine/threonine-protein kinase</keyword>
<keyword evidence="11" id="KW-0072">Autophagy</keyword>
<evidence type="ECO:0000259" key="18">
    <source>
        <dbReference type="PROSITE" id="PS50011"/>
    </source>
</evidence>
<dbReference type="EMBL" id="HBUF01333788">
    <property type="protein sequence ID" value="CAG6697538.1"/>
    <property type="molecule type" value="Transcribed_RNA"/>
</dbReference>
<dbReference type="Pfam" id="PF04212">
    <property type="entry name" value="MIT"/>
    <property type="match status" value="1"/>
</dbReference>
<dbReference type="FunFam" id="1.10.510.10:FF:000571">
    <property type="entry name" value="Maternal embryonic leucine zipper kinase"/>
    <property type="match status" value="1"/>
</dbReference>
<accession>A0A8D9A9N3</accession>
<evidence type="ECO:0000256" key="17">
    <source>
        <dbReference type="SAM" id="MobiDB-lite"/>
    </source>
</evidence>
<dbReference type="GO" id="GO:0004674">
    <property type="term" value="F:protein serine/threonine kinase activity"/>
    <property type="evidence" value="ECO:0007669"/>
    <property type="project" value="UniProtKB-KW"/>
</dbReference>
<dbReference type="PANTHER" id="PTHR24348:SF65">
    <property type="entry name" value="SERINE_THREONINE-PROTEIN KINASE ULK3"/>
    <property type="match status" value="1"/>
</dbReference>
<dbReference type="GO" id="GO:0000422">
    <property type="term" value="P:autophagy of mitochondrion"/>
    <property type="evidence" value="ECO:0007669"/>
    <property type="project" value="TreeGrafter"/>
</dbReference>
<keyword evidence="9 19" id="KW-0418">Kinase</keyword>
<evidence type="ECO:0000256" key="9">
    <source>
        <dbReference type="ARBA" id="ARBA00022777"/>
    </source>
</evidence>
<keyword evidence="8 15" id="KW-0547">Nucleotide-binding</keyword>
<dbReference type="GO" id="GO:0061709">
    <property type="term" value="P:reticulophagy"/>
    <property type="evidence" value="ECO:0007669"/>
    <property type="project" value="TreeGrafter"/>
</dbReference>
<dbReference type="GO" id="GO:0034045">
    <property type="term" value="C:phagophore assembly site membrane"/>
    <property type="evidence" value="ECO:0007669"/>
    <property type="project" value="TreeGrafter"/>
</dbReference>
<dbReference type="InterPro" id="IPR045269">
    <property type="entry name" value="Atg1-like"/>
</dbReference>
<keyword evidence="6" id="KW-0808">Transferase</keyword>
<evidence type="ECO:0000256" key="13">
    <source>
        <dbReference type="ARBA" id="ARBA00047899"/>
    </source>
</evidence>
<dbReference type="PANTHER" id="PTHR24348">
    <property type="entry name" value="SERINE/THREONINE-PROTEIN KINASE UNC-51-RELATED"/>
    <property type="match status" value="1"/>
</dbReference>
<evidence type="ECO:0000256" key="12">
    <source>
        <dbReference type="ARBA" id="ARBA00032242"/>
    </source>
</evidence>
<dbReference type="GO" id="GO:0034727">
    <property type="term" value="P:piecemeal microautophagy of the nucleus"/>
    <property type="evidence" value="ECO:0007669"/>
    <property type="project" value="TreeGrafter"/>
</dbReference>
<feature type="binding site" evidence="15">
    <location>
        <position position="47"/>
    </location>
    <ligand>
        <name>ATP</name>
        <dbReference type="ChEBI" id="CHEBI:30616"/>
    </ligand>
</feature>
<dbReference type="InterPro" id="IPR017441">
    <property type="entry name" value="Protein_kinase_ATP_BS"/>
</dbReference>
<evidence type="ECO:0000256" key="7">
    <source>
        <dbReference type="ARBA" id="ARBA00022737"/>
    </source>
</evidence>
<sequence>MSQDKDNTSKLIKLKGFKIQHKIGSGSFSTVYKAWTENKDHVEVAIKCIDKTKVSGKRFDNIVNEIKVLKLLHHEHIVSMIDFLWDERYVYIVLEYCDGGDLSSLIKSSETKLSEFQVQRFVRQLVLALKYLREHNVCHLDLKPQNILIKNNRLKLGDFGFARFLLPSDNSASLQGSPLYMAPEILAGAEYNASADLWSLGVLTYEALFGAAPYAGCTMSQLRAQALNPQPVNIPSNTITPHCHHFLSHLLQKDPAQRLTHDLLFSHPFPDLAHTPSRESYETAVCVVSCAVEQDSKGQHREALSSYCEALNYFVPLAYEEPDTSKRKELEEKIVEYKKRVEELRHSLISEQNVQEQHVTSSHVERSTSSHRVRLSQYAESRPNLKAGLEIGDSGDMYLVEGNYEAALDKLKSSLSILIPMCESEPGASAMKPLLAYQIQDWLSKAEHSQAIVDAARVRTEEGTAVNSKCTIQ</sequence>
<feature type="domain" description="Protein kinase" evidence="18">
    <location>
        <begin position="17"/>
        <end position="270"/>
    </location>
</feature>
<dbReference type="SUPFAM" id="SSF56112">
    <property type="entry name" value="Protein kinase-like (PK-like)"/>
    <property type="match status" value="1"/>
</dbReference>
<keyword evidence="4" id="KW-0963">Cytoplasm</keyword>
<name>A0A8D9A9N3_9HEMI</name>
<evidence type="ECO:0000256" key="4">
    <source>
        <dbReference type="ARBA" id="ARBA00022490"/>
    </source>
</evidence>
<dbReference type="EC" id="2.7.11.1" evidence="2"/>
<dbReference type="InterPro" id="IPR011009">
    <property type="entry name" value="Kinase-like_dom_sf"/>
</dbReference>
<dbReference type="SMART" id="SM00220">
    <property type="entry name" value="S_TKc"/>
    <property type="match status" value="1"/>
</dbReference>
<evidence type="ECO:0000256" key="11">
    <source>
        <dbReference type="ARBA" id="ARBA00023006"/>
    </source>
</evidence>
<evidence type="ECO:0000256" key="16">
    <source>
        <dbReference type="RuleBase" id="RU000304"/>
    </source>
</evidence>
<dbReference type="EMBL" id="HBUF01559132">
    <property type="protein sequence ID" value="CAG6761432.1"/>
    <property type="molecule type" value="Transcribed_RNA"/>
</dbReference>
<feature type="compositionally biased region" description="Polar residues" evidence="17">
    <location>
        <begin position="352"/>
        <end position="362"/>
    </location>
</feature>
<dbReference type="FunFam" id="3.30.200.20:FF:000042">
    <property type="entry name" value="Aurora kinase A"/>
    <property type="match status" value="1"/>
</dbReference>
<dbReference type="SUPFAM" id="SSF116846">
    <property type="entry name" value="MIT domain"/>
    <property type="match status" value="2"/>
</dbReference>
<evidence type="ECO:0000256" key="14">
    <source>
        <dbReference type="ARBA" id="ARBA00048679"/>
    </source>
</evidence>
<evidence type="ECO:0000313" key="19">
    <source>
        <dbReference type="EMBL" id="CAG6761432.1"/>
    </source>
</evidence>
<evidence type="ECO:0000256" key="1">
    <source>
        <dbReference type="ARBA" id="ARBA00004496"/>
    </source>
</evidence>
<evidence type="ECO:0000256" key="5">
    <source>
        <dbReference type="ARBA" id="ARBA00022527"/>
    </source>
</evidence>